<dbReference type="STRING" id="1855283.SAMN05216382_2696"/>
<dbReference type="EMBL" id="FNZZ01000005">
    <property type="protein sequence ID" value="SEL80946.1"/>
    <property type="molecule type" value="Genomic_DNA"/>
</dbReference>
<organism evidence="1 2">
    <name type="scientific">Sphingomonas palmae</name>
    <dbReference type="NCBI Taxonomy" id="1855283"/>
    <lineage>
        <taxon>Bacteria</taxon>
        <taxon>Pseudomonadati</taxon>
        <taxon>Pseudomonadota</taxon>
        <taxon>Alphaproteobacteria</taxon>
        <taxon>Sphingomonadales</taxon>
        <taxon>Sphingomonadaceae</taxon>
        <taxon>Sphingomonas</taxon>
    </lineage>
</organism>
<evidence type="ECO:0000313" key="1">
    <source>
        <dbReference type="EMBL" id="SEL80946.1"/>
    </source>
</evidence>
<keyword evidence="2" id="KW-1185">Reference proteome</keyword>
<reference evidence="2" key="1">
    <citation type="submission" date="2016-10" db="EMBL/GenBank/DDBJ databases">
        <authorList>
            <person name="Varghese N."/>
            <person name="Submissions S."/>
        </authorList>
    </citation>
    <scope>NUCLEOTIDE SEQUENCE [LARGE SCALE GENOMIC DNA]</scope>
    <source>
        <strain evidence="2">JS21-1</strain>
    </source>
</reference>
<gene>
    <name evidence="1" type="ORF">SAMN05216382_2696</name>
</gene>
<protein>
    <submittedName>
        <fullName evidence="1">Uncharacterized protein</fullName>
    </submittedName>
</protein>
<proteinExistence type="predicted"/>
<sequence length="324" mass="35985">MSADRVDRGWPGLSYGSTERLLADLHETSPENIRSRFRKLRLKPFPDEIRSGTGKRVAYDLPRVLALSAVFELNRLYIPQAHAIEMVENCWPEWCRAFIAAAGSYGLLPPGMETPHDSSPVLTVLADAFRGPSGGPELLSVPVPRDRDEARPALPAVHVETRRIVAALAGMVASSRQLSEAFIDLERAFGWTPPATPHRASVAQMSRGRGFLDEGPYFDRAEAMLNAPPKSFDRAKLPIAHARLQALMAYLERPAPIDQWKAELGDDEGRPRLRHLLSFWADAKGLEVTERYPHTAETLAGRDVREAALHYIATARRGGRCDEP</sequence>
<evidence type="ECO:0000313" key="2">
    <source>
        <dbReference type="Proteomes" id="UP000199214"/>
    </source>
</evidence>
<dbReference type="Proteomes" id="UP000199214">
    <property type="component" value="Unassembled WGS sequence"/>
</dbReference>
<dbReference type="AlphaFoldDB" id="A0A1H7T9M3"/>
<accession>A0A1H7T9M3</accession>
<name>A0A1H7T9M3_9SPHN</name>